<dbReference type="PROSITE" id="PS01167">
    <property type="entry name" value="RIBOSOMAL_L17"/>
    <property type="match status" value="1"/>
</dbReference>
<dbReference type="NCBIfam" id="TIGR00059">
    <property type="entry name" value="L17"/>
    <property type="match status" value="1"/>
</dbReference>
<gene>
    <name evidence="4" type="primary">rplQ</name>
    <name evidence="6" type="ORF">ENV54_03470</name>
</gene>
<evidence type="ECO:0000256" key="2">
    <source>
        <dbReference type="ARBA" id="ARBA00022980"/>
    </source>
</evidence>
<evidence type="ECO:0000256" key="3">
    <source>
        <dbReference type="ARBA" id="ARBA00023274"/>
    </source>
</evidence>
<dbReference type="InterPro" id="IPR036373">
    <property type="entry name" value="Ribosomal_bL17_sf"/>
</dbReference>
<dbReference type="FunFam" id="3.90.1030.10:FF:000001">
    <property type="entry name" value="50S ribosomal protein L17"/>
    <property type="match status" value="1"/>
</dbReference>
<dbReference type="SUPFAM" id="SSF64263">
    <property type="entry name" value="Prokaryotic ribosomal protein L17"/>
    <property type="match status" value="1"/>
</dbReference>
<dbReference type="Gene3D" id="3.90.1030.10">
    <property type="entry name" value="Ribosomal protein L17"/>
    <property type="match status" value="1"/>
</dbReference>
<evidence type="ECO:0000313" key="6">
    <source>
        <dbReference type="EMBL" id="HGH60342.1"/>
    </source>
</evidence>
<keyword evidence="2 4" id="KW-0689">Ribosomal protein</keyword>
<dbReference type="GO" id="GO:0003735">
    <property type="term" value="F:structural constituent of ribosome"/>
    <property type="evidence" value="ECO:0007669"/>
    <property type="project" value="InterPro"/>
</dbReference>
<dbReference type="GO" id="GO:0022625">
    <property type="term" value="C:cytosolic large ribosomal subunit"/>
    <property type="evidence" value="ECO:0007669"/>
    <property type="project" value="TreeGrafter"/>
</dbReference>
<accession>A0A7C4AR60</accession>
<dbReference type="PANTHER" id="PTHR14413:SF16">
    <property type="entry name" value="LARGE RIBOSOMAL SUBUNIT PROTEIN BL17M"/>
    <property type="match status" value="1"/>
</dbReference>
<dbReference type="EMBL" id="DTGT01000109">
    <property type="protein sequence ID" value="HGH60342.1"/>
    <property type="molecule type" value="Genomic_DNA"/>
</dbReference>
<dbReference type="HAMAP" id="MF_01368">
    <property type="entry name" value="Ribosomal_bL17"/>
    <property type="match status" value="1"/>
</dbReference>
<dbReference type="GO" id="GO:0006412">
    <property type="term" value="P:translation"/>
    <property type="evidence" value="ECO:0007669"/>
    <property type="project" value="UniProtKB-UniRule"/>
</dbReference>
<evidence type="ECO:0000256" key="4">
    <source>
        <dbReference type="HAMAP-Rule" id="MF_01368"/>
    </source>
</evidence>
<name>A0A7C4AR60_9BACT</name>
<organism evidence="6">
    <name type="scientific">Desulfomonile tiedjei</name>
    <dbReference type="NCBI Taxonomy" id="2358"/>
    <lineage>
        <taxon>Bacteria</taxon>
        <taxon>Pseudomonadati</taxon>
        <taxon>Thermodesulfobacteriota</taxon>
        <taxon>Desulfomonilia</taxon>
        <taxon>Desulfomonilales</taxon>
        <taxon>Desulfomonilaceae</taxon>
        <taxon>Desulfomonile</taxon>
    </lineage>
</organism>
<dbReference type="Pfam" id="PF01196">
    <property type="entry name" value="Ribosomal_L17"/>
    <property type="match status" value="1"/>
</dbReference>
<keyword evidence="3 4" id="KW-0687">Ribonucleoprotein</keyword>
<dbReference type="InterPro" id="IPR000456">
    <property type="entry name" value="Ribosomal_bL17"/>
</dbReference>
<dbReference type="InterPro" id="IPR047859">
    <property type="entry name" value="Ribosomal_bL17_CS"/>
</dbReference>
<evidence type="ECO:0000256" key="5">
    <source>
        <dbReference type="RuleBase" id="RU000660"/>
    </source>
</evidence>
<comment type="subunit">
    <text evidence="4">Part of the 50S ribosomal subunit. Contacts protein L32.</text>
</comment>
<sequence>MRHRRARQKLGMRTSHREAMLRNMVTSVLDHEQIVTTDARAKAVRSLVDRMITLGKRGDLHARRQALSFVRSETVTAKLFDQIAPRFAQREGGYCRVIKKGFRHGDSAPMSVVELIDKTPSAKTEKGAAKGKIGSLKDKLLGGLKGESAEKKE</sequence>
<evidence type="ECO:0000256" key="1">
    <source>
        <dbReference type="ARBA" id="ARBA00008777"/>
    </source>
</evidence>
<protein>
    <recommendedName>
        <fullName evidence="4">Large ribosomal subunit protein bL17</fullName>
    </recommendedName>
</protein>
<dbReference type="AlphaFoldDB" id="A0A7C4AR60"/>
<dbReference type="PANTHER" id="PTHR14413">
    <property type="entry name" value="RIBOSOMAL PROTEIN L17"/>
    <property type="match status" value="1"/>
</dbReference>
<proteinExistence type="inferred from homology"/>
<comment type="similarity">
    <text evidence="1 4 5">Belongs to the bacterial ribosomal protein bL17 family.</text>
</comment>
<reference evidence="6" key="1">
    <citation type="journal article" date="2020" name="mSystems">
        <title>Genome- and Community-Level Interaction Insights into Carbon Utilization and Element Cycling Functions of Hydrothermarchaeota in Hydrothermal Sediment.</title>
        <authorList>
            <person name="Zhou Z."/>
            <person name="Liu Y."/>
            <person name="Xu W."/>
            <person name="Pan J."/>
            <person name="Luo Z.H."/>
            <person name="Li M."/>
        </authorList>
    </citation>
    <scope>NUCLEOTIDE SEQUENCE [LARGE SCALE GENOMIC DNA]</scope>
    <source>
        <strain evidence="6">SpSt-769</strain>
    </source>
</reference>
<comment type="caution">
    <text evidence="6">The sequence shown here is derived from an EMBL/GenBank/DDBJ whole genome shotgun (WGS) entry which is preliminary data.</text>
</comment>